<evidence type="ECO:0000313" key="1">
    <source>
        <dbReference type="EMBL" id="NKQ54378.1"/>
    </source>
</evidence>
<keyword evidence="2" id="KW-1185">Reference proteome</keyword>
<dbReference type="Proteomes" id="UP000715441">
    <property type="component" value="Unassembled WGS sequence"/>
</dbReference>
<accession>A0ABX1J3L1</accession>
<evidence type="ECO:0000313" key="2">
    <source>
        <dbReference type="Proteomes" id="UP000715441"/>
    </source>
</evidence>
<dbReference type="SUPFAM" id="SSF46785">
    <property type="entry name" value="Winged helix' DNA-binding domain"/>
    <property type="match status" value="1"/>
</dbReference>
<evidence type="ECO:0008006" key="3">
    <source>
        <dbReference type="Google" id="ProtNLM"/>
    </source>
</evidence>
<dbReference type="InterPro" id="IPR036390">
    <property type="entry name" value="WH_DNA-bd_sf"/>
</dbReference>
<organism evidence="1 2">
    <name type="scientific">Amycolatopsis acididurans</name>
    <dbReference type="NCBI Taxonomy" id="2724524"/>
    <lineage>
        <taxon>Bacteria</taxon>
        <taxon>Bacillati</taxon>
        <taxon>Actinomycetota</taxon>
        <taxon>Actinomycetes</taxon>
        <taxon>Pseudonocardiales</taxon>
        <taxon>Pseudonocardiaceae</taxon>
        <taxon>Amycolatopsis</taxon>
    </lineage>
</organism>
<gene>
    <name evidence="1" type="ORF">HFP15_15945</name>
</gene>
<reference evidence="1 2" key="1">
    <citation type="submission" date="2020-04" db="EMBL/GenBank/DDBJ databases">
        <title>Novel species.</title>
        <authorList>
            <person name="Teo W.F.A."/>
            <person name="Lipun K."/>
            <person name="Srisuk N."/>
            <person name="Duangmal K."/>
        </authorList>
    </citation>
    <scope>NUCLEOTIDE SEQUENCE [LARGE SCALE GENOMIC DNA]</scope>
    <source>
        <strain evidence="1 2">K13G38</strain>
    </source>
</reference>
<proteinExistence type="predicted"/>
<dbReference type="RefSeq" id="WP_168516227.1">
    <property type="nucleotide sequence ID" value="NZ_JAAXLS010000009.1"/>
</dbReference>
<dbReference type="EMBL" id="JAAXLS010000009">
    <property type="protein sequence ID" value="NKQ54378.1"/>
    <property type="molecule type" value="Genomic_DNA"/>
</dbReference>
<comment type="caution">
    <text evidence="1">The sequence shown here is derived from an EMBL/GenBank/DDBJ whole genome shotgun (WGS) entry which is preliminary data.</text>
</comment>
<protein>
    <recommendedName>
        <fullName evidence="3">MarR family transcriptional regulator</fullName>
    </recommendedName>
</protein>
<name>A0ABX1J3L1_9PSEU</name>
<sequence>MSGFDPELTGKGLGVRLAALRVALERYDGFAFRPGGDEPVARDDPVGDAALAFVLRALRAASDPDGWRVLARLAGDAATTAELAGELSCPRIVAWERVNELVQVGLANRELDGDLAQLTEAGRGIVELVELMAQAAVTR</sequence>